<feature type="transmembrane region" description="Helical" evidence="1">
    <location>
        <begin position="12"/>
        <end position="31"/>
    </location>
</feature>
<sequence length="171" mass="18691">MKNHSKTRQLSLSAIFIAIGVLFPIVFHFVIAGSGPIFLPMHIPVLISGFFLSPIFAFIVGILTPILSSLLTQMPPLMPILPIMMTELSLAAIVISFLVKIKKGKVISQLLVAMIIARIGSGITIYIMMNMIKIRLDPIIYLKGSLITGLPGILIQLILIPIIIKRIKPGI</sequence>
<feature type="transmembrane region" description="Helical" evidence="1">
    <location>
        <begin position="106"/>
        <end position="128"/>
    </location>
</feature>
<comment type="caution">
    <text evidence="2">The sequence shown here is derived from an EMBL/GenBank/DDBJ whole genome shotgun (WGS) entry which is preliminary data.</text>
</comment>
<accession>A0A2N5ZHZ1</accession>
<dbReference type="Proteomes" id="UP000234857">
    <property type="component" value="Unassembled WGS sequence"/>
</dbReference>
<evidence type="ECO:0000313" key="2">
    <source>
        <dbReference type="EMBL" id="PLX18308.1"/>
    </source>
</evidence>
<organism evidence="2 3">
    <name type="scientific">Muiribacterium halophilum</name>
    <dbReference type="NCBI Taxonomy" id="2053465"/>
    <lineage>
        <taxon>Bacteria</taxon>
        <taxon>Candidatus Muiribacteriota</taxon>
        <taxon>Candidatus Muiribacteriia</taxon>
        <taxon>Candidatus Muiribacteriales</taxon>
        <taxon>Candidatus Muiribacteriaceae</taxon>
        <taxon>Candidatus Muiribacterium</taxon>
    </lineage>
</organism>
<keyword evidence="1" id="KW-0812">Transmembrane</keyword>
<reference evidence="2 3" key="1">
    <citation type="submission" date="2017-11" db="EMBL/GenBank/DDBJ databases">
        <title>Genome-resolved metagenomics identifies genetic mobility, metabolic interactions, and unexpected diversity in perchlorate-reducing communities.</title>
        <authorList>
            <person name="Barnum T.P."/>
            <person name="Figueroa I.A."/>
            <person name="Carlstrom C.I."/>
            <person name="Lucas L.N."/>
            <person name="Engelbrektson A.L."/>
            <person name="Coates J.D."/>
        </authorList>
    </citation>
    <scope>NUCLEOTIDE SEQUENCE [LARGE SCALE GENOMIC DNA]</scope>
    <source>
        <strain evidence="2">BM706</strain>
    </source>
</reference>
<feature type="transmembrane region" description="Helical" evidence="1">
    <location>
        <begin position="140"/>
        <end position="164"/>
    </location>
</feature>
<dbReference type="EMBL" id="PKTG01000064">
    <property type="protein sequence ID" value="PLX18308.1"/>
    <property type="molecule type" value="Genomic_DNA"/>
</dbReference>
<keyword evidence="1" id="KW-0472">Membrane</keyword>
<evidence type="ECO:0000256" key="1">
    <source>
        <dbReference type="SAM" id="Phobius"/>
    </source>
</evidence>
<feature type="transmembrane region" description="Helical" evidence="1">
    <location>
        <begin position="43"/>
        <end position="67"/>
    </location>
</feature>
<dbReference type="Gene3D" id="1.10.1760.20">
    <property type="match status" value="1"/>
</dbReference>
<keyword evidence="1" id="KW-1133">Transmembrane helix</keyword>
<dbReference type="AlphaFoldDB" id="A0A2N5ZHZ1"/>
<dbReference type="Pfam" id="PF12822">
    <property type="entry name" value="ECF_trnsprt"/>
    <property type="match status" value="1"/>
</dbReference>
<proteinExistence type="predicted"/>
<evidence type="ECO:0000313" key="3">
    <source>
        <dbReference type="Proteomes" id="UP000234857"/>
    </source>
</evidence>
<gene>
    <name evidence="2" type="ORF">C0601_04635</name>
</gene>
<protein>
    <submittedName>
        <fullName evidence="2">ECF transporter S component</fullName>
    </submittedName>
</protein>
<dbReference type="GO" id="GO:0022857">
    <property type="term" value="F:transmembrane transporter activity"/>
    <property type="evidence" value="ECO:0007669"/>
    <property type="project" value="InterPro"/>
</dbReference>
<dbReference type="InterPro" id="IPR024529">
    <property type="entry name" value="ECF_trnsprt_substrate-spec"/>
</dbReference>
<name>A0A2N5ZHZ1_MUIH1</name>
<feature type="transmembrane region" description="Helical" evidence="1">
    <location>
        <begin position="79"/>
        <end position="99"/>
    </location>
</feature>